<evidence type="ECO:0000256" key="9">
    <source>
        <dbReference type="ARBA" id="ARBA00023172"/>
    </source>
</evidence>
<evidence type="ECO:0000256" key="13">
    <source>
        <dbReference type="ARBA" id="ARBA00054532"/>
    </source>
</evidence>
<evidence type="ECO:0000256" key="16">
    <source>
        <dbReference type="SAM" id="MobiDB-lite"/>
    </source>
</evidence>
<dbReference type="Gene3D" id="3.30.470.30">
    <property type="entry name" value="DNA ligase/mRNA capping enzyme"/>
    <property type="match status" value="1"/>
</dbReference>
<dbReference type="EC" id="6.5.1.1" evidence="14"/>
<dbReference type="SUPFAM" id="SSF117018">
    <property type="entry name" value="ATP-dependent DNA ligase DNA-binding domain"/>
    <property type="match status" value="1"/>
</dbReference>
<dbReference type="InterPro" id="IPR012310">
    <property type="entry name" value="DNA_ligase_ATP-dep_cent"/>
</dbReference>
<dbReference type="GO" id="GO:0046872">
    <property type="term" value="F:metal ion binding"/>
    <property type="evidence" value="ECO:0007669"/>
    <property type="project" value="UniProtKB-KW"/>
</dbReference>
<dbReference type="OrthoDB" id="3733803at2"/>
<evidence type="ECO:0000256" key="1">
    <source>
        <dbReference type="ARBA" id="ARBA00022598"/>
    </source>
</evidence>
<keyword evidence="7 14" id="KW-0067">ATP-binding</keyword>
<keyword evidence="5 14" id="KW-0547">Nucleotide-binding</keyword>
<dbReference type="InterPro" id="IPR012308">
    <property type="entry name" value="DNA_ligase_ATP-dep_N"/>
</dbReference>
<keyword evidence="3" id="KW-0235">DNA replication</keyword>
<evidence type="ECO:0000256" key="15">
    <source>
        <dbReference type="RuleBase" id="RU004196"/>
    </source>
</evidence>
<evidence type="ECO:0000256" key="3">
    <source>
        <dbReference type="ARBA" id="ARBA00022705"/>
    </source>
</evidence>
<dbReference type="GO" id="GO:0006310">
    <property type="term" value="P:DNA recombination"/>
    <property type="evidence" value="ECO:0007669"/>
    <property type="project" value="UniProtKB-KW"/>
</dbReference>
<dbReference type="SUPFAM" id="SSF56091">
    <property type="entry name" value="DNA ligase/mRNA capping enzyme, catalytic domain"/>
    <property type="match status" value="1"/>
</dbReference>
<dbReference type="InterPro" id="IPR016059">
    <property type="entry name" value="DNA_ligase_ATP-dep_CS"/>
</dbReference>
<keyword evidence="19" id="KW-1185">Reference proteome</keyword>
<evidence type="ECO:0000256" key="11">
    <source>
        <dbReference type="ARBA" id="ARBA00023306"/>
    </source>
</evidence>
<dbReference type="InterPro" id="IPR012340">
    <property type="entry name" value="NA-bd_OB-fold"/>
</dbReference>
<dbReference type="PROSITE" id="PS00697">
    <property type="entry name" value="DNA_LIGASE_A1"/>
    <property type="match status" value="1"/>
</dbReference>
<evidence type="ECO:0000256" key="5">
    <source>
        <dbReference type="ARBA" id="ARBA00022741"/>
    </source>
</evidence>
<dbReference type="GO" id="GO:0051301">
    <property type="term" value="P:cell division"/>
    <property type="evidence" value="ECO:0007669"/>
    <property type="project" value="UniProtKB-KW"/>
</dbReference>
<evidence type="ECO:0000256" key="14">
    <source>
        <dbReference type="RuleBase" id="RU000617"/>
    </source>
</evidence>
<dbReference type="GO" id="GO:0005524">
    <property type="term" value="F:ATP binding"/>
    <property type="evidence" value="ECO:0007669"/>
    <property type="project" value="UniProtKB-KW"/>
</dbReference>
<accession>A0A542ZKR9</accession>
<dbReference type="InterPro" id="IPR036599">
    <property type="entry name" value="DNA_ligase_N_sf"/>
</dbReference>
<dbReference type="Gene3D" id="2.40.50.140">
    <property type="entry name" value="Nucleic acid-binding proteins"/>
    <property type="match status" value="1"/>
</dbReference>
<dbReference type="EMBL" id="VFOQ01000001">
    <property type="protein sequence ID" value="TQL60888.1"/>
    <property type="molecule type" value="Genomic_DNA"/>
</dbReference>
<protein>
    <recommendedName>
        <fullName evidence="14">DNA ligase</fullName>
        <ecNumber evidence="14">6.5.1.1</ecNumber>
    </recommendedName>
</protein>
<dbReference type="InterPro" id="IPR050191">
    <property type="entry name" value="ATP-dep_DNA_ligase"/>
</dbReference>
<dbReference type="PROSITE" id="PS50160">
    <property type="entry name" value="DNA_LIGASE_A3"/>
    <property type="match status" value="1"/>
</dbReference>
<dbReference type="NCBIfam" id="TIGR00574">
    <property type="entry name" value="dnl1"/>
    <property type="match status" value="1"/>
</dbReference>
<comment type="caution">
    <text evidence="18">The sequence shown here is derived from an EMBL/GenBank/DDBJ whole genome shotgun (WGS) entry which is preliminary data.</text>
</comment>
<dbReference type="GO" id="GO:0006281">
    <property type="term" value="P:DNA repair"/>
    <property type="evidence" value="ECO:0007669"/>
    <property type="project" value="UniProtKB-KW"/>
</dbReference>
<dbReference type="Pfam" id="PF04679">
    <property type="entry name" value="DNA_ligase_A_C"/>
    <property type="match status" value="1"/>
</dbReference>
<keyword evidence="9 14" id="KW-0233">DNA recombination</keyword>
<dbReference type="PANTHER" id="PTHR45674">
    <property type="entry name" value="DNA LIGASE 1/3 FAMILY MEMBER"/>
    <property type="match status" value="1"/>
</dbReference>
<keyword evidence="11" id="KW-0131">Cell cycle</keyword>
<keyword evidence="6 14" id="KW-0227">DNA damage</keyword>
<reference evidence="18 19" key="1">
    <citation type="submission" date="2019-06" db="EMBL/GenBank/DDBJ databases">
        <title>Sequencing the genomes of 1000 actinobacteria strains.</title>
        <authorList>
            <person name="Klenk H.-P."/>
        </authorList>
    </citation>
    <scope>NUCLEOTIDE SEQUENCE [LARGE SCALE GENOMIC DNA]</scope>
    <source>
        <strain evidence="18 19">DSM 18082</strain>
    </source>
</reference>
<evidence type="ECO:0000313" key="19">
    <source>
        <dbReference type="Proteomes" id="UP000319514"/>
    </source>
</evidence>
<feature type="region of interest" description="Disordered" evidence="16">
    <location>
        <begin position="266"/>
        <end position="287"/>
    </location>
</feature>
<keyword evidence="8" id="KW-0460">Magnesium</keyword>
<evidence type="ECO:0000256" key="4">
    <source>
        <dbReference type="ARBA" id="ARBA00022723"/>
    </source>
</evidence>
<dbReference type="AlphaFoldDB" id="A0A542ZKR9"/>
<evidence type="ECO:0000259" key="17">
    <source>
        <dbReference type="PROSITE" id="PS50160"/>
    </source>
</evidence>
<keyword evidence="1 14" id="KW-0436">Ligase</keyword>
<dbReference type="Proteomes" id="UP000319514">
    <property type="component" value="Unassembled WGS sequence"/>
</dbReference>
<dbReference type="GO" id="GO:0003677">
    <property type="term" value="F:DNA binding"/>
    <property type="evidence" value="ECO:0007669"/>
    <property type="project" value="InterPro"/>
</dbReference>
<keyword evidence="10 14" id="KW-0234">DNA repair</keyword>
<dbReference type="InterPro" id="IPR012309">
    <property type="entry name" value="DNA_ligase_ATP-dep_C"/>
</dbReference>
<evidence type="ECO:0000256" key="12">
    <source>
        <dbReference type="ARBA" id="ARBA00034003"/>
    </source>
</evidence>
<dbReference type="FunFam" id="2.40.50.140:FF:000163">
    <property type="entry name" value="Probable DNA ligase"/>
    <property type="match status" value="1"/>
</dbReference>
<dbReference type="Pfam" id="PF01068">
    <property type="entry name" value="DNA_ligase_A_M"/>
    <property type="match status" value="1"/>
</dbReference>
<dbReference type="PANTHER" id="PTHR45674:SF13">
    <property type="entry name" value="DNA LIGASE-RELATED"/>
    <property type="match status" value="1"/>
</dbReference>
<feature type="domain" description="ATP-dependent DNA ligase family profile" evidence="17">
    <location>
        <begin position="287"/>
        <end position="417"/>
    </location>
</feature>
<dbReference type="GO" id="GO:0006260">
    <property type="term" value="P:DNA replication"/>
    <property type="evidence" value="ECO:0007669"/>
    <property type="project" value="UniProtKB-KW"/>
</dbReference>
<comment type="function">
    <text evidence="13">DNA ligase that seals nicks in double-stranded DNA during DNA replication, DNA recombination and DNA repair.</text>
</comment>
<dbReference type="GO" id="GO:0071897">
    <property type="term" value="P:DNA biosynthetic process"/>
    <property type="evidence" value="ECO:0007669"/>
    <property type="project" value="InterPro"/>
</dbReference>
<keyword evidence="2" id="KW-0132">Cell division</keyword>
<evidence type="ECO:0000256" key="10">
    <source>
        <dbReference type="ARBA" id="ARBA00023204"/>
    </source>
</evidence>
<evidence type="ECO:0000313" key="18">
    <source>
        <dbReference type="EMBL" id="TQL60888.1"/>
    </source>
</evidence>
<dbReference type="Gene3D" id="1.10.3260.10">
    <property type="entry name" value="DNA ligase, ATP-dependent, N-terminal domain"/>
    <property type="match status" value="1"/>
</dbReference>
<keyword evidence="4" id="KW-0479">Metal-binding</keyword>
<comment type="catalytic activity">
    <reaction evidence="12 14">
        <text>ATP + (deoxyribonucleotide)n-3'-hydroxyl + 5'-phospho-(deoxyribonucleotide)m = (deoxyribonucleotide)n+m + AMP + diphosphate.</text>
        <dbReference type="EC" id="6.5.1.1"/>
    </reaction>
</comment>
<dbReference type="InterPro" id="IPR000977">
    <property type="entry name" value="DNA_ligase_ATP-dep"/>
</dbReference>
<evidence type="ECO:0000256" key="7">
    <source>
        <dbReference type="ARBA" id="ARBA00022840"/>
    </source>
</evidence>
<evidence type="ECO:0000256" key="8">
    <source>
        <dbReference type="ARBA" id="ARBA00022842"/>
    </source>
</evidence>
<comment type="similarity">
    <text evidence="15">Belongs to the ATP-dependent DNA ligase family.</text>
</comment>
<gene>
    <name evidence="18" type="ORF">FB474_2288</name>
</gene>
<evidence type="ECO:0000256" key="6">
    <source>
        <dbReference type="ARBA" id="ARBA00022763"/>
    </source>
</evidence>
<sequence>MLLAEVVATSAAVAATASRNAKVGLLADLLRRTPATDVAVVARLLSGQLRQRRTGIELAGWRDLPEAAPVATVTVGELDATMQRASELSGPGSATTRAQLVAELLGRLTAAEQVFLVGVLREGLRQGAGESLVLAATARAAGAPETEVRRAVTVSGNLAAVAEAALTRGPAALAGFSLTVGQGVGPMLAASGKDLGAALGRTGPAGVEWKLDGIRAQLHRDGSDVRVLTRSLEDITDRVPEVVEAVAALPLDRAILDGELIALRPDGRPRPFQETGGRTASRVDPEAGRRATPLTAYLFDVLHLQGQDLIDEPGDVRRAALEQAVPGGLLTPRLAVPDPGDPAQVAAARAFADDALARGHEGVVVKADAATYDMGRRGSGWVKVKPVHTLDLVILAAERGSGRRSGWLSNLHLGARDPHGRFGPPGGFVMLGKTFKGLTDETLRWQTEVLPRHADGPTDGYVVRLRPEVVVEIAFDGVQASSRYPAGLALRFARVVRHRPDKSAAEADVVEAVEAFAAS</sequence>
<dbReference type="NCBIfam" id="NF002868">
    <property type="entry name" value="PRK03180.1"/>
    <property type="match status" value="1"/>
</dbReference>
<dbReference type="GO" id="GO:0003910">
    <property type="term" value="F:DNA ligase (ATP) activity"/>
    <property type="evidence" value="ECO:0007669"/>
    <property type="project" value="UniProtKB-EC"/>
</dbReference>
<dbReference type="CDD" id="cd07901">
    <property type="entry name" value="Adenylation_DNA_ligase_Arch_LigB"/>
    <property type="match status" value="1"/>
</dbReference>
<name>A0A542ZKR9_9MICO</name>
<dbReference type="Pfam" id="PF04675">
    <property type="entry name" value="DNA_ligase_A_N"/>
    <property type="match status" value="1"/>
</dbReference>
<proteinExistence type="inferred from homology"/>
<organism evidence="18 19">
    <name type="scientific">Oryzihumus leptocrescens</name>
    <dbReference type="NCBI Taxonomy" id="297536"/>
    <lineage>
        <taxon>Bacteria</taxon>
        <taxon>Bacillati</taxon>
        <taxon>Actinomycetota</taxon>
        <taxon>Actinomycetes</taxon>
        <taxon>Micrococcales</taxon>
        <taxon>Intrasporangiaceae</taxon>
        <taxon>Oryzihumus</taxon>
    </lineage>
</organism>
<dbReference type="RefSeq" id="WP_141788733.1">
    <property type="nucleotide sequence ID" value="NZ_VFOQ01000001.1"/>
</dbReference>
<dbReference type="SUPFAM" id="SSF50249">
    <property type="entry name" value="Nucleic acid-binding proteins"/>
    <property type="match status" value="1"/>
</dbReference>
<evidence type="ECO:0000256" key="2">
    <source>
        <dbReference type="ARBA" id="ARBA00022618"/>
    </source>
</evidence>